<gene>
    <name evidence="2" type="ORF">F53441_1559</name>
</gene>
<sequence>MVRAFSIIALLFAAVSSVQADGFCQCQYPDGSHCCVVEYGLNKDLCTDLCKDAGPTGEANCNANGMHTFASEWNGGWRLSCRDRLAAN</sequence>
<keyword evidence="1" id="KW-0732">Signal</keyword>
<proteinExistence type="predicted"/>
<dbReference type="EMBL" id="JAADJG010000064">
    <property type="protein sequence ID" value="KAF4456265.1"/>
    <property type="molecule type" value="Genomic_DNA"/>
</dbReference>
<dbReference type="OrthoDB" id="2818448at2759"/>
<dbReference type="Proteomes" id="UP000605986">
    <property type="component" value="Unassembled WGS sequence"/>
</dbReference>
<organism evidence="2 3">
    <name type="scientific">Fusarium austroafricanum</name>
    <dbReference type="NCBI Taxonomy" id="2364996"/>
    <lineage>
        <taxon>Eukaryota</taxon>
        <taxon>Fungi</taxon>
        <taxon>Dikarya</taxon>
        <taxon>Ascomycota</taxon>
        <taxon>Pezizomycotina</taxon>
        <taxon>Sordariomycetes</taxon>
        <taxon>Hypocreomycetidae</taxon>
        <taxon>Hypocreales</taxon>
        <taxon>Nectriaceae</taxon>
        <taxon>Fusarium</taxon>
        <taxon>Fusarium concolor species complex</taxon>
    </lineage>
</organism>
<reference evidence="2" key="1">
    <citation type="submission" date="2020-01" db="EMBL/GenBank/DDBJ databases">
        <title>Identification and distribution of gene clusters putatively required for synthesis of sphingolipid metabolism inhibitors in phylogenetically diverse species of the filamentous fungus Fusarium.</title>
        <authorList>
            <person name="Kim H.-S."/>
            <person name="Busman M."/>
            <person name="Brown D.W."/>
            <person name="Divon H."/>
            <person name="Uhlig S."/>
            <person name="Proctor R.H."/>
        </authorList>
    </citation>
    <scope>NUCLEOTIDE SEQUENCE</scope>
    <source>
        <strain evidence="2">NRRL 53441</strain>
    </source>
</reference>
<feature type="chain" id="PRO_5034503467" description="Extracellular membrane protein CFEM domain-containing protein" evidence="1">
    <location>
        <begin position="21"/>
        <end position="88"/>
    </location>
</feature>
<accession>A0A8H4KRR3</accession>
<name>A0A8H4KRR3_9HYPO</name>
<dbReference type="AlphaFoldDB" id="A0A8H4KRR3"/>
<evidence type="ECO:0008006" key="4">
    <source>
        <dbReference type="Google" id="ProtNLM"/>
    </source>
</evidence>
<evidence type="ECO:0000256" key="1">
    <source>
        <dbReference type="SAM" id="SignalP"/>
    </source>
</evidence>
<evidence type="ECO:0000313" key="3">
    <source>
        <dbReference type="Proteomes" id="UP000605986"/>
    </source>
</evidence>
<keyword evidence="3" id="KW-1185">Reference proteome</keyword>
<protein>
    <recommendedName>
        <fullName evidence="4">Extracellular membrane protein CFEM domain-containing protein</fullName>
    </recommendedName>
</protein>
<feature type="signal peptide" evidence="1">
    <location>
        <begin position="1"/>
        <end position="20"/>
    </location>
</feature>
<comment type="caution">
    <text evidence="2">The sequence shown here is derived from an EMBL/GenBank/DDBJ whole genome shotgun (WGS) entry which is preliminary data.</text>
</comment>
<evidence type="ECO:0000313" key="2">
    <source>
        <dbReference type="EMBL" id="KAF4456265.1"/>
    </source>
</evidence>